<keyword evidence="3" id="KW-0809">Transit peptide</keyword>
<proteinExistence type="inferred from homology"/>
<sequence length="116" mass="12692">MLIQCQLPHILVTTLEEFRSSGVNAPSHVHITYYTDFLDDKGIVLVGADVANSSKDVSVTEARTLLALLHSYYLRPAGYAKVYALNHEPHTFDFEELLAEARAAWGALARPPPAGG</sequence>
<keyword evidence="4" id="KW-0496">Mitochondrion</keyword>
<organism evidence="6">
    <name type="scientific">Tetraselmis sp. GSL018</name>
    <dbReference type="NCBI Taxonomy" id="582737"/>
    <lineage>
        <taxon>Eukaryota</taxon>
        <taxon>Viridiplantae</taxon>
        <taxon>Chlorophyta</taxon>
        <taxon>core chlorophytes</taxon>
        <taxon>Chlorodendrophyceae</taxon>
        <taxon>Chlorodendrales</taxon>
        <taxon>Chlorodendraceae</taxon>
        <taxon>Tetraselmis</taxon>
    </lineage>
</organism>
<dbReference type="GO" id="GO:0005739">
    <property type="term" value="C:mitochondrion"/>
    <property type="evidence" value="ECO:0007669"/>
    <property type="project" value="UniProtKB-SubCell"/>
</dbReference>
<dbReference type="AlphaFoldDB" id="A0A061S836"/>
<accession>A0A061S836</accession>
<evidence type="ECO:0000256" key="3">
    <source>
        <dbReference type="ARBA" id="ARBA00022946"/>
    </source>
</evidence>
<dbReference type="PANTHER" id="PTHR13126">
    <property type="entry name" value="CHAPERONE ATP11"/>
    <property type="match status" value="1"/>
</dbReference>
<dbReference type="EMBL" id="GBEZ01007556">
    <property type="protein sequence ID" value="JAC77917.1"/>
    <property type="molecule type" value="Transcribed_RNA"/>
</dbReference>
<dbReference type="EMBL" id="GBEZ01006222">
    <property type="protein sequence ID" value="JAC79159.1"/>
    <property type="molecule type" value="Transcribed_RNA"/>
</dbReference>
<evidence type="ECO:0000256" key="4">
    <source>
        <dbReference type="ARBA" id="ARBA00023128"/>
    </source>
</evidence>
<dbReference type="GO" id="GO:0033615">
    <property type="term" value="P:mitochondrial proton-transporting ATP synthase complex assembly"/>
    <property type="evidence" value="ECO:0007669"/>
    <property type="project" value="TreeGrafter"/>
</dbReference>
<dbReference type="PANTHER" id="PTHR13126:SF0">
    <property type="entry name" value="ATP SYNTHASE MITOCHONDRIAL F1 COMPLEX ASSEMBLY FACTOR 1"/>
    <property type="match status" value="1"/>
</dbReference>
<evidence type="ECO:0000256" key="1">
    <source>
        <dbReference type="ARBA" id="ARBA00004173"/>
    </source>
</evidence>
<protein>
    <submittedName>
        <fullName evidence="6">ATP synthase mitochondrial F1 complex assembly factor 1</fullName>
    </submittedName>
</protein>
<comment type="similarity">
    <text evidence="2">Belongs to the ATP11 family.</text>
</comment>
<gene>
    <name evidence="6" type="primary">ATPEAF1</name>
    <name evidence="6" type="ORF">TSPGSL018_13377</name>
    <name evidence="5" type="ORF">TSPGSL018_16500</name>
</gene>
<evidence type="ECO:0000256" key="2">
    <source>
        <dbReference type="ARBA" id="ARBA00009116"/>
    </source>
</evidence>
<evidence type="ECO:0000313" key="6">
    <source>
        <dbReference type="EMBL" id="JAC79159.1"/>
    </source>
</evidence>
<dbReference type="InterPro" id="IPR010591">
    <property type="entry name" value="ATP11"/>
</dbReference>
<name>A0A061S836_9CHLO</name>
<comment type="subcellular location">
    <subcellularLocation>
        <location evidence="1">Mitochondrion</location>
    </subcellularLocation>
</comment>
<reference evidence="6" key="1">
    <citation type="submission" date="2014-05" db="EMBL/GenBank/DDBJ databases">
        <title>The transcriptome of the halophilic microalga Tetraselmis sp. GSL018 isolated from the Great Salt Lake, Utah.</title>
        <authorList>
            <person name="Jinkerson R.E."/>
            <person name="D'Adamo S."/>
            <person name="Posewitz M.C."/>
        </authorList>
    </citation>
    <scope>NUCLEOTIDE SEQUENCE</scope>
    <source>
        <strain evidence="6">GSL018</strain>
    </source>
</reference>
<evidence type="ECO:0000313" key="5">
    <source>
        <dbReference type="EMBL" id="JAC77917.1"/>
    </source>
</evidence>
<dbReference type="Pfam" id="PF06644">
    <property type="entry name" value="ATP11"/>
    <property type="match status" value="1"/>
</dbReference>